<comment type="domain">
    <text evidence="7">The nitrogen atoms of the two glycine residues in the GGXR motif define the oxyanion hole, and stabilize the oxyanion that forms during the nucleophilic attack by the catalytic serine during substrate cleavage.</text>
</comment>
<dbReference type="EC" id="3.1.1.-" evidence="7"/>
<dbReference type="PROSITE" id="PS51635">
    <property type="entry name" value="PNPLA"/>
    <property type="match status" value="1"/>
</dbReference>
<sequence>MGSVEWNKLTYEIFSDLENQWFSTSAATPTRRQPTRILSIDGGGSNGLKSIMAARALVHLENSIQSKTSDPNARIADHFDIITGSGLGGLLASMLLCDDGRGRPLYTATQAIETIIRAAKRLYKKNRFRRRLCSRRSCGDAIRVMFRIDGRDATMRESLKPLLVPCYDLDTRAPFVFSRADARGCASFDFPLWEVCRSAMAAPGRFEAVRVRSLDGVVGCRGVDAGVVMNNPAAMAVTHVLNNPREFPRARRVEDLLVLSIGNARSHGGGGGGGDGVVDIAADGNSDAVDQILCNIFGSGAARQNYVRIQANRSISEMVVIGRSLAHEAMLSAGEIMLREKRMESEWTPFGGKKSAAKTNAECLEEFVDLIISTVRSPCN</sequence>
<dbReference type="SUPFAM" id="SSF52151">
    <property type="entry name" value="FabD/lysophospholipase-like"/>
    <property type="match status" value="1"/>
</dbReference>
<evidence type="ECO:0000256" key="5">
    <source>
        <dbReference type="ARBA" id="ARBA00025642"/>
    </source>
</evidence>
<dbReference type="InterPro" id="IPR002641">
    <property type="entry name" value="PNPLA_dom"/>
</dbReference>
<comment type="function">
    <text evidence="5">Possesses non-specific lipolytic acyl hydrolase (LAH) activity. Hydrolyzes phospholipids as well as galactolipids. May play a role in disease resistance.</text>
</comment>
<comment type="caution">
    <text evidence="9">The sequence shown here is derived from an EMBL/GenBank/DDBJ whole genome shotgun (WGS) entry which is preliminary data.</text>
</comment>
<evidence type="ECO:0000256" key="7">
    <source>
        <dbReference type="RuleBase" id="RU361262"/>
    </source>
</evidence>
<dbReference type="PANTHER" id="PTHR32241">
    <property type="entry name" value="PATATIN-LIKE PROTEIN 6"/>
    <property type="match status" value="1"/>
</dbReference>
<evidence type="ECO:0000256" key="2">
    <source>
        <dbReference type="ARBA" id="ARBA00022801"/>
    </source>
</evidence>
<evidence type="ECO:0000256" key="4">
    <source>
        <dbReference type="ARBA" id="ARBA00023098"/>
    </source>
</evidence>
<keyword evidence="10" id="KW-1185">Reference proteome</keyword>
<dbReference type="GO" id="GO:0016787">
    <property type="term" value="F:hydrolase activity"/>
    <property type="evidence" value="ECO:0007669"/>
    <property type="project" value="UniProtKB-KW"/>
</dbReference>
<evidence type="ECO:0000256" key="1">
    <source>
        <dbReference type="ARBA" id="ARBA00010240"/>
    </source>
</evidence>
<dbReference type="GO" id="GO:0016042">
    <property type="term" value="P:lipid catabolic process"/>
    <property type="evidence" value="ECO:0007669"/>
    <property type="project" value="UniProtKB-KW"/>
</dbReference>
<keyword evidence="3 7" id="KW-0442">Lipid degradation</keyword>
<dbReference type="CDD" id="cd07199">
    <property type="entry name" value="Pat17_PNPLA8_PNPLA9_like"/>
    <property type="match status" value="1"/>
</dbReference>
<organism evidence="9 10">
    <name type="scientific">Acorus gramineus</name>
    <name type="common">Dwarf sweet flag</name>
    <dbReference type="NCBI Taxonomy" id="55184"/>
    <lineage>
        <taxon>Eukaryota</taxon>
        <taxon>Viridiplantae</taxon>
        <taxon>Streptophyta</taxon>
        <taxon>Embryophyta</taxon>
        <taxon>Tracheophyta</taxon>
        <taxon>Spermatophyta</taxon>
        <taxon>Magnoliopsida</taxon>
        <taxon>Liliopsida</taxon>
        <taxon>Acoraceae</taxon>
        <taxon>Acorus</taxon>
    </lineage>
</organism>
<comment type="caution">
    <text evidence="6">Lacks conserved residue(s) required for the propagation of feature annotation.</text>
</comment>
<feature type="domain" description="PNPLA" evidence="8">
    <location>
        <begin position="38"/>
        <end position="237"/>
    </location>
</feature>
<evidence type="ECO:0000256" key="3">
    <source>
        <dbReference type="ARBA" id="ARBA00022963"/>
    </source>
</evidence>
<keyword evidence="2 7" id="KW-0378">Hydrolase</keyword>
<name>A0AAV9AHL9_ACOGR</name>
<dbReference type="Proteomes" id="UP001179952">
    <property type="component" value="Unassembled WGS sequence"/>
</dbReference>
<evidence type="ECO:0000256" key="6">
    <source>
        <dbReference type="PROSITE-ProRule" id="PRU01161"/>
    </source>
</evidence>
<dbReference type="EMBL" id="JAUJYN010000009">
    <property type="protein sequence ID" value="KAK1263589.1"/>
    <property type="molecule type" value="Genomic_DNA"/>
</dbReference>
<comment type="function">
    <text evidence="7">Lipolytic acyl hydrolase (LAH).</text>
</comment>
<evidence type="ECO:0000259" key="8">
    <source>
        <dbReference type="PROSITE" id="PS51635"/>
    </source>
</evidence>
<dbReference type="Gene3D" id="3.40.1090.10">
    <property type="entry name" value="Cytosolic phospholipase A2 catalytic domain"/>
    <property type="match status" value="1"/>
</dbReference>
<proteinExistence type="inferred from homology"/>
<dbReference type="Pfam" id="PF01734">
    <property type="entry name" value="Patatin"/>
    <property type="match status" value="1"/>
</dbReference>
<evidence type="ECO:0000313" key="9">
    <source>
        <dbReference type="EMBL" id="KAK1263589.1"/>
    </source>
</evidence>
<feature type="short sequence motif" description="GXGXXG" evidence="6">
    <location>
        <begin position="42"/>
        <end position="47"/>
    </location>
</feature>
<reference evidence="9" key="2">
    <citation type="submission" date="2023-06" db="EMBL/GenBank/DDBJ databases">
        <authorList>
            <person name="Ma L."/>
            <person name="Liu K.-W."/>
            <person name="Li Z."/>
            <person name="Hsiao Y.-Y."/>
            <person name="Qi Y."/>
            <person name="Fu T."/>
            <person name="Tang G."/>
            <person name="Zhang D."/>
            <person name="Sun W.-H."/>
            <person name="Liu D.-K."/>
            <person name="Li Y."/>
            <person name="Chen G.-Z."/>
            <person name="Liu X.-D."/>
            <person name="Liao X.-Y."/>
            <person name="Jiang Y.-T."/>
            <person name="Yu X."/>
            <person name="Hao Y."/>
            <person name="Huang J."/>
            <person name="Zhao X.-W."/>
            <person name="Ke S."/>
            <person name="Chen Y.-Y."/>
            <person name="Wu W.-L."/>
            <person name="Hsu J.-L."/>
            <person name="Lin Y.-F."/>
            <person name="Huang M.-D."/>
            <person name="Li C.-Y."/>
            <person name="Huang L."/>
            <person name="Wang Z.-W."/>
            <person name="Zhao X."/>
            <person name="Zhong W.-Y."/>
            <person name="Peng D.-H."/>
            <person name="Ahmad S."/>
            <person name="Lan S."/>
            <person name="Zhang J.-S."/>
            <person name="Tsai W.-C."/>
            <person name="Van De Peer Y."/>
            <person name="Liu Z.-J."/>
        </authorList>
    </citation>
    <scope>NUCLEOTIDE SEQUENCE</scope>
    <source>
        <strain evidence="9">SCP</strain>
        <tissue evidence="9">Leaves</tissue>
    </source>
</reference>
<accession>A0AAV9AHL9</accession>
<dbReference type="AlphaFoldDB" id="A0AAV9AHL9"/>
<gene>
    <name evidence="9" type="ORF">QJS04_geneDACA021731</name>
</gene>
<dbReference type="PANTHER" id="PTHR32241:SF13">
    <property type="entry name" value="INACTIVE PATATIN-LIKE PROTEIN 9-RELATED"/>
    <property type="match status" value="1"/>
</dbReference>
<evidence type="ECO:0000313" key="10">
    <source>
        <dbReference type="Proteomes" id="UP001179952"/>
    </source>
</evidence>
<keyword evidence="4 7" id="KW-0443">Lipid metabolism</keyword>
<comment type="similarity">
    <text evidence="1 7">Belongs to the patatin family.</text>
</comment>
<protein>
    <recommendedName>
        <fullName evidence="7">Patatin</fullName>
        <ecNumber evidence="7">3.1.1.-</ecNumber>
    </recommendedName>
</protein>
<dbReference type="InterPro" id="IPR016035">
    <property type="entry name" value="Acyl_Trfase/lysoPLipase"/>
</dbReference>
<reference evidence="9" key="1">
    <citation type="journal article" date="2023" name="Nat. Commun.">
        <title>Diploid and tetraploid genomes of Acorus and the evolution of monocots.</title>
        <authorList>
            <person name="Ma L."/>
            <person name="Liu K.W."/>
            <person name="Li Z."/>
            <person name="Hsiao Y.Y."/>
            <person name="Qi Y."/>
            <person name="Fu T."/>
            <person name="Tang G.D."/>
            <person name="Zhang D."/>
            <person name="Sun W.H."/>
            <person name="Liu D.K."/>
            <person name="Li Y."/>
            <person name="Chen G.Z."/>
            <person name="Liu X.D."/>
            <person name="Liao X.Y."/>
            <person name="Jiang Y.T."/>
            <person name="Yu X."/>
            <person name="Hao Y."/>
            <person name="Huang J."/>
            <person name="Zhao X.W."/>
            <person name="Ke S."/>
            <person name="Chen Y.Y."/>
            <person name="Wu W.L."/>
            <person name="Hsu J.L."/>
            <person name="Lin Y.F."/>
            <person name="Huang M.D."/>
            <person name="Li C.Y."/>
            <person name="Huang L."/>
            <person name="Wang Z.W."/>
            <person name="Zhao X."/>
            <person name="Zhong W.Y."/>
            <person name="Peng D.H."/>
            <person name="Ahmad S."/>
            <person name="Lan S."/>
            <person name="Zhang J.S."/>
            <person name="Tsai W.C."/>
            <person name="Van de Peer Y."/>
            <person name="Liu Z.J."/>
        </authorList>
    </citation>
    <scope>NUCLEOTIDE SEQUENCE</scope>
    <source>
        <strain evidence="9">SCP</strain>
    </source>
</reference>